<reference evidence="2" key="1">
    <citation type="journal article" date="2022" name="bioRxiv">
        <title>Sequencing and chromosome-scale assembly of the giantPleurodeles waltlgenome.</title>
        <authorList>
            <person name="Brown T."/>
            <person name="Elewa A."/>
            <person name="Iarovenko S."/>
            <person name="Subramanian E."/>
            <person name="Araus A.J."/>
            <person name="Petzold A."/>
            <person name="Susuki M."/>
            <person name="Suzuki K.-i.T."/>
            <person name="Hayashi T."/>
            <person name="Toyoda A."/>
            <person name="Oliveira C."/>
            <person name="Osipova E."/>
            <person name="Leigh N.D."/>
            <person name="Simon A."/>
            <person name="Yun M.H."/>
        </authorList>
    </citation>
    <scope>NUCLEOTIDE SEQUENCE</scope>
    <source>
        <strain evidence="2">20211129_DDA</strain>
        <tissue evidence="2">Liver</tissue>
    </source>
</reference>
<proteinExistence type="predicted"/>
<name>A0AAV7TQB3_PLEWA</name>
<feature type="compositionally biased region" description="Basic residues" evidence="1">
    <location>
        <begin position="41"/>
        <end position="50"/>
    </location>
</feature>
<dbReference type="Proteomes" id="UP001066276">
    <property type="component" value="Chromosome 3_2"/>
</dbReference>
<accession>A0AAV7TQB3</accession>
<gene>
    <name evidence="2" type="ORF">NDU88_003692</name>
</gene>
<keyword evidence="3" id="KW-1185">Reference proteome</keyword>
<evidence type="ECO:0000313" key="2">
    <source>
        <dbReference type="EMBL" id="KAJ1178446.1"/>
    </source>
</evidence>
<evidence type="ECO:0000313" key="3">
    <source>
        <dbReference type="Proteomes" id="UP001066276"/>
    </source>
</evidence>
<feature type="region of interest" description="Disordered" evidence="1">
    <location>
        <begin position="18"/>
        <end position="83"/>
    </location>
</feature>
<comment type="caution">
    <text evidence="2">The sequence shown here is derived from an EMBL/GenBank/DDBJ whole genome shotgun (WGS) entry which is preliminary data.</text>
</comment>
<organism evidence="2 3">
    <name type="scientific">Pleurodeles waltl</name>
    <name type="common">Iberian ribbed newt</name>
    <dbReference type="NCBI Taxonomy" id="8319"/>
    <lineage>
        <taxon>Eukaryota</taxon>
        <taxon>Metazoa</taxon>
        <taxon>Chordata</taxon>
        <taxon>Craniata</taxon>
        <taxon>Vertebrata</taxon>
        <taxon>Euteleostomi</taxon>
        <taxon>Amphibia</taxon>
        <taxon>Batrachia</taxon>
        <taxon>Caudata</taxon>
        <taxon>Salamandroidea</taxon>
        <taxon>Salamandridae</taxon>
        <taxon>Pleurodelinae</taxon>
        <taxon>Pleurodeles</taxon>
    </lineage>
</organism>
<feature type="compositionally biased region" description="Polar residues" evidence="1">
    <location>
        <begin position="18"/>
        <end position="27"/>
    </location>
</feature>
<sequence length="146" mass="16212">MEMAQPRGLDWATATMKTQEQGRNQWRATKFQLPLSTNKRSPPKPKKAWKKATASTKSTIKKTGKVPSTVSTQTTLRRSKSPPSSFLQILMVTPRDEPGHENMTIMGKLMEAMMGIMGEFKSLLETTKNYQLPAPDTADAVTTQVG</sequence>
<evidence type="ECO:0000256" key="1">
    <source>
        <dbReference type="SAM" id="MobiDB-lite"/>
    </source>
</evidence>
<dbReference type="EMBL" id="JANPWB010000006">
    <property type="protein sequence ID" value="KAJ1178446.1"/>
    <property type="molecule type" value="Genomic_DNA"/>
</dbReference>
<feature type="compositionally biased region" description="Polar residues" evidence="1">
    <location>
        <begin position="66"/>
        <end position="83"/>
    </location>
</feature>
<dbReference type="AlphaFoldDB" id="A0AAV7TQB3"/>
<protein>
    <submittedName>
        <fullName evidence="2">Uncharacterized protein</fullName>
    </submittedName>
</protein>